<keyword evidence="3" id="KW-0560">Oxidoreductase</keyword>
<gene>
    <name evidence="7" type="ORF">SAMN02745166_03569</name>
</gene>
<organism evidence="7 8">
    <name type="scientific">Prosthecobacter debontii</name>
    <dbReference type="NCBI Taxonomy" id="48467"/>
    <lineage>
        <taxon>Bacteria</taxon>
        <taxon>Pseudomonadati</taxon>
        <taxon>Verrucomicrobiota</taxon>
        <taxon>Verrucomicrobiia</taxon>
        <taxon>Verrucomicrobiales</taxon>
        <taxon>Verrucomicrobiaceae</taxon>
        <taxon>Prosthecobacter</taxon>
    </lineage>
</organism>
<keyword evidence="1" id="KW-0004">4Fe-4S</keyword>
<evidence type="ECO:0000313" key="7">
    <source>
        <dbReference type="EMBL" id="SKB02185.1"/>
    </source>
</evidence>
<reference evidence="8" key="1">
    <citation type="submission" date="2017-02" db="EMBL/GenBank/DDBJ databases">
        <authorList>
            <person name="Varghese N."/>
            <person name="Submissions S."/>
        </authorList>
    </citation>
    <scope>NUCLEOTIDE SEQUENCE [LARGE SCALE GENOMIC DNA]</scope>
    <source>
        <strain evidence="8">ATCC 700200</strain>
    </source>
</reference>
<evidence type="ECO:0000256" key="3">
    <source>
        <dbReference type="ARBA" id="ARBA00023002"/>
    </source>
</evidence>
<evidence type="ECO:0000256" key="5">
    <source>
        <dbReference type="ARBA" id="ARBA00023014"/>
    </source>
</evidence>
<dbReference type="Gene3D" id="3.50.50.60">
    <property type="entry name" value="FAD/NAD(P)-binding domain"/>
    <property type="match status" value="1"/>
</dbReference>
<dbReference type="RefSeq" id="WP_176159503.1">
    <property type="nucleotide sequence ID" value="NZ_FUYE01000013.1"/>
</dbReference>
<evidence type="ECO:0000256" key="1">
    <source>
        <dbReference type="ARBA" id="ARBA00022485"/>
    </source>
</evidence>
<dbReference type="Proteomes" id="UP000190774">
    <property type="component" value="Unassembled WGS sequence"/>
</dbReference>
<dbReference type="GO" id="GO:0046872">
    <property type="term" value="F:metal ion binding"/>
    <property type="evidence" value="ECO:0007669"/>
    <property type="project" value="UniProtKB-KW"/>
</dbReference>
<dbReference type="GO" id="GO:0051539">
    <property type="term" value="F:4 iron, 4 sulfur cluster binding"/>
    <property type="evidence" value="ECO:0007669"/>
    <property type="project" value="UniProtKB-KW"/>
</dbReference>
<accession>A0A1T4YLN8</accession>
<evidence type="ECO:0000313" key="8">
    <source>
        <dbReference type="Proteomes" id="UP000190774"/>
    </source>
</evidence>
<sequence length="790" mass="87006">MFLRFCLPSLLLLITSTLLAQEASPKPLKALQESYDVVIAGAGTGGFGAAMQAARMGATVLLLEETDYIGGQMNAAAVTSMDEGPIIVRERGLYHEFVDAVNAHYNKLGMSAETAYGFRHICMEPHVGQQILYDMLAEARTHTKALDITLQAQVTEVLKEGNAVTGVKITSGKKTRTIQSKILMDATEWGDVIPLTGARYRVGNCFNDNVDMKRRIQDLTWTAVIKEYPQGVPDELVIHEAPPGYTPAVHQGFVRTLAAGDDILSKEAPWSFERFIRYRGMPNSEQPNKVGVITRTHMNFNNDHPTTIGDVEDLTSRQKTLRSAMLKTLHLLYYVQHTIGKTDWSVANDEGYDTPYNRAQMDAWIADQPELAPYRDILYHFSIMAYARESRRIVGLHTLRAREIERKPRQPTEFINTIALGDYAVDLHGSKKPELLELDLDPVEDIPQGSFGSHGTGPFAIPFECFIPETVDGFIPAEKNISQSRLANGATRLQPSTMLMGQAAGAIAALAIQNQVQPRQLDPILVQDTLLKTGDTLQITPLKDIAKTSWEWQPAQMVTVRGLMSLKEGKFLPDQPLTPEAAAQIFKCAFDQAVKFPTPVTPTVFAEKLKKALAEHQVTLTGLDNLAKTSQAMTRREAADLMAQGLVKLAQARQTQTPQTFAWPAPRTPTPIDLAEISPQLAADLRVLIDHKLISSFDYWIAHATENSTCSGKNVGILLKNTARSLQPQRPADEAVMTCVEEGILGTPGYWQKSAVEGSTCSGTNVQTVIRRIAQIMLTKKPLKAAAPSA</sequence>
<dbReference type="EMBL" id="FUYE01000013">
    <property type="protein sequence ID" value="SKB02185.1"/>
    <property type="molecule type" value="Genomic_DNA"/>
</dbReference>
<dbReference type="SUPFAM" id="SSF51905">
    <property type="entry name" value="FAD/NAD(P)-binding domain"/>
    <property type="match status" value="1"/>
</dbReference>
<keyword evidence="6" id="KW-0732">Signal</keyword>
<evidence type="ECO:0000256" key="2">
    <source>
        <dbReference type="ARBA" id="ARBA00022723"/>
    </source>
</evidence>
<keyword evidence="8" id="KW-1185">Reference proteome</keyword>
<dbReference type="AlphaFoldDB" id="A0A1T4YLN8"/>
<protein>
    <submittedName>
        <fullName evidence="7">FAD dependent oxidoreductase</fullName>
    </submittedName>
</protein>
<keyword evidence="5" id="KW-0411">Iron-sulfur</keyword>
<name>A0A1T4YLN8_9BACT</name>
<keyword evidence="2" id="KW-0479">Metal-binding</keyword>
<dbReference type="InterPro" id="IPR036188">
    <property type="entry name" value="FAD/NAD-bd_sf"/>
</dbReference>
<evidence type="ECO:0000256" key="6">
    <source>
        <dbReference type="SAM" id="SignalP"/>
    </source>
</evidence>
<dbReference type="PANTHER" id="PTHR43498">
    <property type="entry name" value="FERREDOXIN:COB-COM HETERODISULFIDE REDUCTASE SUBUNIT A"/>
    <property type="match status" value="1"/>
</dbReference>
<feature type="chain" id="PRO_5012482123" evidence="6">
    <location>
        <begin position="21"/>
        <end position="790"/>
    </location>
</feature>
<keyword evidence="4" id="KW-0408">Iron</keyword>
<dbReference type="Pfam" id="PF12831">
    <property type="entry name" value="FAD_oxidored"/>
    <property type="match status" value="1"/>
</dbReference>
<feature type="signal peptide" evidence="6">
    <location>
        <begin position="1"/>
        <end position="20"/>
    </location>
</feature>
<dbReference type="PANTHER" id="PTHR43498:SF1">
    <property type="entry name" value="COB--COM HETERODISULFIDE REDUCTASE IRON-SULFUR SUBUNIT A"/>
    <property type="match status" value="1"/>
</dbReference>
<dbReference type="GO" id="GO:0016491">
    <property type="term" value="F:oxidoreductase activity"/>
    <property type="evidence" value="ECO:0007669"/>
    <property type="project" value="UniProtKB-KW"/>
</dbReference>
<evidence type="ECO:0000256" key="4">
    <source>
        <dbReference type="ARBA" id="ARBA00023004"/>
    </source>
</evidence>
<dbReference type="InterPro" id="IPR039650">
    <property type="entry name" value="HdrA-like"/>
</dbReference>
<proteinExistence type="predicted"/>
<dbReference type="STRING" id="48467.SAMN02745166_03569"/>